<name>X6PB38_RETFI</name>
<sequence>MLKTCAYILIEAILDSLNVIVIILVLDQNPTTLEETETALDKEQNCFEEYTEFRYNCIKTQTNQVVEVIGTTITIVLNKNIYKKHNKVSYLKCQKNNNLQHQNQKSNDARLIDEPDYMEIKLHNKEILTIHTIADTGASYVQALVIVHAGGSIILQKKFDINIHNANKKHTKEFKVFMLYQTFN</sequence>
<accession>X6PB38</accession>
<keyword evidence="2" id="KW-1185">Reference proteome</keyword>
<dbReference type="AlphaFoldDB" id="X6PB38"/>
<evidence type="ECO:0000313" key="1">
    <source>
        <dbReference type="EMBL" id="ETO35343.1"/>
    </source>
</evidence>
<dbReference type="Proteomes" id="UP000023152">
    <property type="component" value="Unassembled WGS sequence"/>
</dbReference>
<proteinExistence type="predicted"/>
<dbReference type="EMBL" id="ASPP01001706">
    <property type="protein sequence ID" value="ETO35343.1"/>
    <property type="molecule type" value="Genomic_DNA"/>
</dbReference>
<reference evidence="1 2" key="1">
    <citation type="journal article" date="2013" name="Curr. Biol.">
        <title>The Genome of the Foraminiferan Reticulomyxa filosa.</title>
        <authorList>
            <person name="Glockner G."/>
            <person name="Hulsmann N."/>
            <person name="Schleicher M."/>
            <person name="Noegel A.A."/>
            <person name="Eichinger L."/>
            <person name="Gallinger C."/>
            <person name="Pawlowski J."/>
            <person name="Sierra R."/>
            <person name="Euteneuer U."/>
            <person name="Pillet L."/>
            <person name="Moustafa A."/>
            <person name="Platzer M."/>
            <person name="Groth M."/>
            <person name="Szafranski K."/>
            <person name="Schliwa M."/>
        </authorList>
    </citation>
    <scope>NUCLEOTIDE SEQUENCE [LARGE SCALE GENOMIC DNA]</scope>
</reference>
<organism evidence="1 2">
    <name type="scientific">Reticulomyxa filosa</name>
    <dbReference type="NCBI Taxonomy" id="46433"/>
    <lineage>
        <taxon>Eukaryota</taxon>
        <taxon>Sar</taxon>
        <taxon>Rhizaria</taxon>
        <taxon>Retaria</taxon>
        <taxon>Foraminifera</taxon>
        <taxon>Monothalamids</taxon>
        <taxon>Reticulomyxidae</taxon>
        <taxon>Reticulomyxa</taxon>
    </lineage>
</organism>
<evidence type="ECO:0000313" key="2">
    <source>
        <dbReference type="Proteomes" id="UP000023152"/>
    </source>
</evidence>
<comment type="caution">
    <text evidence="1">The sequence shown here is derived from an EMBL/GenBank/DDBJ whole genome shotgun (WGS) entry which is preliminary data.</text>
</comment>
<gene>
    <name evidence="1" type="ORF">RFI_01719</name>
</gene>
<protein>
    <submittedName>
        <fullName evidence="1">Uncharacterized protein</fullName>
    </submittedName>
</protein>